<dbReference type="RefSeq" id="WP_208098198.1">
    <property type="nucleotide sequence ID" value="NZ_JAGDYM010000011.1"/>
</dbReference>
<dbReference type="EMBL" id="JAGDYM010000011">
    <property type="protein sequence ID" value="MBO1902444.1"/>
    <property type="molecule type" value="Genomic_DNA"/>
</dbReference>
<keyword evidence="6" id="KW-1185">Reference proteome</keyword>
<feature type="chain" id="PRO_5036838648" evidence="4">
    <location>
        <begin position="23"/>
        <end position="480"/>
    </location>
</feature>
<dbReference type="InterPro" id="IPR006059">
    <property type="entry name" value="SBP"/>
</dbReference>
<comment type="similarity">
    <text evidence="1">Belongs to the bacterial solute-binding protein 1 family.</text>
</comment>
<dbReference type="Gene3D" id="3.40.190.10">
    <property type="entry name" value="Periplasmic binding protein-like II"/>
    <property type="match status" value="2"/>
</dbReference>
<protein>
    <submittedName>
        <fullName evidence="5">Sugar ABC transporter substrate-binding protein</fullName>
    </submittedName>
</protein>
<keyword evidence="3 4" id="KW-0732">Signal</keyword>
<dbReference type="InterPro" id="IPR050490">
    <property type="entry name" value="Bact_solute-bd_prot1"/>
</dbReference>
<evidence type="ECO:0000256" key="4">
    <source>
        <dbReference type="SAM" id="SignalP"/>
    </source>
</evidence>
<dbReference type="Proteomes" id="UP000664382">
    <property type="component" value="Unassembled WGS sequence"/>
</dbReference>
<name>A0A939MK41_9MICO</name>
<evidence type="ECO:0000256" key="2">
    <source>
        <dbReference type="ARBA" id="ARBA00022448"/>
    </source>
</evidence>
<feature type="signal peptide" evidence="4">
    <location>
        <begin position="1"/>
        <end position="22"/>
    </location>
</feature>
<dbReference type="AlphaFoldDB" id="A0A939MK41"/>
<accession>A0A939MK41</accession>
<evidence type="ECO:0000256" key="3">
    <source>
        <dbReference type="ARBA" id="ARBA00022729"/>
    </source>
</evidence>
<dbReference type="PANTHER" id="PTHR43649:SF34">
    <property type="entry name" value="ABC TRANSPORTER PERIPLASMIC-BINDING PROTEIN YCJN-RELATED"/>
    <property type="match status" value="1"/>
</dbReference>
<dbReference type="SUPFAM" id="SSF53850">
    <property type="entry name" value="Periplasmic binding protein-like II"/>
    <property type="match status" value="1"/>
</dbReference>
<reference evidence="5" key="1">
    <citation type="submission" date="2021-03" db="EMBL/GenBank/DDBJ databases">
        <title>Leucobacter chromiisoli sp. nov., isolated from chromium-containing soil of chemical plant.</title>
        <authorList>
            <person name="Xu Z."/>
        </authorList>
    </citation>
    <scope>NUCLEOTIDE SEQUENCE</scope>
    <source>
        <strain evidence="5">S27</strain>
    </source>
</reference>
<dbReference type="CDD" id="cd13585">
    <property type="entry name" value="PBP2_TMBP_like"/>
    <property type="match status" value="1"/>
</dbReference>
<keyword evidence="2" id="KW-0813">Transport</keyword>
<dbReference type="Pfam" id="PF01547">
    <property type="entry name" value="SBP_bac_1"/>
    <property type="match status" value="1"/>
</dbReference>
<evidence type="ECO:0000313" key="6">
    <source>
        <dbReference type="Proteomes" id="UP000664382"/>
    </source>
</evidence>
<evidence type="ECO:0000313" key="5">
    <source>
        <dbReference type="EMBL" id="MBO1902444.1"/>
    </source>
</evidence>
<sequence length="480" mass="52996">MTGGIALIATAAIALTACSAPASEEDPDADLSGTEINVLALQDPFFYALEEVIPDFEAETGITVNFEGVDYDTLNSRATNSFTANQGDIDVIAPDSMWLSRFAESKWLEPLNERIIRDKDEVAIEDYIPSSLHSLSEWKGELYTLPVATYGAAVFYRPSVFEELGIEAPPQEASADWTWEKYLEIVEEIQGQEVDGTEMYGTVVLGSGPQPINHMYTQLAASKGARWFTAFPDADTWDFTPTWNSPESAAAMDYYSELYANSPAEAINYLWFDAGTRFGSGDVGMMYHWTPYAYLVQRTEYMGTTESEAVDDYALAAMPQEPGQEQVINIGGFAFGVGANSGKKAAAWEFVKWASSAETQKKMALLDMRQFSDFSRVSLYEDEELLEVYPYLPVQFEMMNDGNGKTVRPPIQNYSTLEQSIGNTLNKMLVDGTGGAETSQKINDDLTTILEDEGFIPWSGESYNDTLAGTEELLKQLAAG</sequence>
<evidence type="ECO:0000256" key="1">
    <source>
        <dbReference type="ARBA" id="ARBA00008520"/>
    </source>
</evidence>
<comment type="caution">
    <text evidence="5">The sequence shown here is derived from an EMBL/GenBank/DDBJ whole genome shotgun (WGS) entry which is preliminary data.</text>
</comment>
<gene>
    <name evidence="5" type="ORF">J4H92_10840</name>
</gene>
<proteinExistence type="inferred from homology"/>
<organism evidence="5 6">
    <name type="scientific">Leucobacter weissii</name>
    <dbReference type="NCBI Taxonomy" id="1983706"/>
    <lineage>
        <taxon>Bacteria</taxon>
        <taxon>Bacillati</taxon>
        <taxon>Actinomycetota</taxon>
        <taxon>Actinomycetes</taxon>
        <taxon>Micrococcales</taxon>
        <taxon>Microbacteriaceae</taxon>
        <taxon>Leucobacter</taxon>
    </lineage>
</organism>
<dbReference type="PANTHER" id="PTHR43649">
    <property type="entry name" value="ARABINOSE-BINDING PROTEIN-RELATED"/>
    <property type="match status" value="1"/>
</dbReference>